<proteinExistence type="predicted"/>
<dbReference type="Proteomes" id="UP000626109">
    <property type="component" value="Unassembled WGS sequence"/>
</dbReference>
<name>A0A813L6E2_POLGL</name>
<dbReference type="EMBL" id="CAJNNW010033781">
    <property type="protein sequence ID" value="CAE8720347.1"/>
    <property type="molecule type" value="Genomic_DNA"/>
</dbReference>
<evidence type="ECO:0000313" key="1">
    <source>
        <dbReference type="EMBL" id="CAE8720347.1"/>
    </source>
</evidence>
<sequence>MLVTNINSKMSTMRTLVSEPQTSIELQTAVLTASQQKHCHCHSCTTTAGLGTCATRVPDLQMRRQNLTDQPTEHDRQLHNELTELCFGLRPGGSEFTLGRLHHRDRTALEVNSIGSYDNSFVFTYI</sequence>
<protein>
    <submittedName>
        <fullName evidence="1">Uncharacterized protein</fullName>
    </submittedName>
</protein>
<evidence type="ECO:0000313" key="2">
    <source>
        <dbReference type="Proteomes" id="UP000626109"/>
    </source>
</evidence>
<accession>A0A813L6E2</accession>
<organism evidence="1 2">
    <name type="scientific">Polarella glacialis</name>
    <name type="common">Dinoflagellate</name>
    <dbReference type="NCBI Taxonomy" id="89957"/>
    <lineage>
        <taxon>Eukaryota</taxon>
        <taxon>Sar</taxon>
        <taxon>Alveolata</taxon>
        <taxon>Dinophyceae</taxon>
        <taxon>Suessiales</taxon>
        <taxon>Suessiaceae</taxon>
        <taxon>Polarella</taxon>
    </lineage>
</organism>
<gene>
    <name evidence="1" type="ORF">PGLA2088_LOCUS41263</name>
</gene>
<dbReference type="AlphaFoldDB" id="A0A813L6E2"/>
<comment type="caution">
    <text evidence="1">The sequence shown here is derived from an EMBL/GenBank/DDBJ whole genome shotgun (WGS) entry which is preliminary data.</text>
</comment>
<reference evidence="1" key="1">
    <citation type="submission" date="2021-02" db="EMBL/GenBank/DDBJ databases">
        <authorList>
            <person name="Dougan E. K."/>
            <person name="Rhodes N."/>
            <person name="Thang M."/>
            <person name="Chan C."/>
        </authorList>
    </citation>
    <scope>NUCLEOTIDE SEQUENCE</scope>
</reference>